<dbReference type="GO" id="GO:0003700">
    <property type="term" value="F:DNA-binding transcription factor activity"/>
    <property type="evidence" value="ECO:0007669"/>
    <property type="project" value="TreeGrafter"/>
</dbReference>
<dbReference type="InterPro" id="IPR036271">
    <property type="entry name" value="Tet_transcr_reg_TetR-rel_C_sf"/>
</dbReference>
<dbReference type="InterPro" id="IPR001647">
    <property type="entry name" value="HTH_TetR"/>
</dbReference>
<dbReference type="Gene3D" id="1.10.357.10">
    <property type="entry name" value="Tetracycline Repressor, domain 2"/>
    <property type="match status" value="1"/>
</dbReference>
<keyword evidence="3 5" id="KW-0238">DNA-binding</keyword>
<protein>
    <submittedName>
        <fullName evidence="8">TetR family transcriptional regulator</fullName>
    </submittedName>
</protein>
<feature type="region of interest" description="Disordered" evidence="6">
    <location>
        <begin position="1"/>
        <end position="24"/>
    </location>
</feature>
<dbReference type="InterPro" id="IPR039538">
    <property type="entry name" value="BetI_C"/>
</dbReference>
<dbReference type="SUPFAM" id="SSF48498">
    <property type="entry name" value="Tetracyclin repressor-like, C-terminal domain"/>
    <property type="match status" value="1"/>
</dbReference>
<dbReference type="FunFam" id="1.10.10.60:FF:000141">
    <property type="entry name" value="TetR family transcriptional regulator"/>
    <property type="match status" value="1"/>
</dbReference>
<dbReference type="SUPFAM" id="SSF46689">
    <property type="entry name" value="Homeodomain-like"/>
    <property type="match status" value="1"/>
</dbReference>
<dbReference type="PRINTS" id="PR00455">
    <property type="entry name" value="HTHTETR"/>
</dbReference>
<evidence type="ECO:0000256" key="3">
    <source>
        <dbReference type="ARBA" id="ARBA00023125"/>
    </source>
</evidence>
<evidence type="ECO:0000256" key="2">
    <source>
        <dbReference type="ARBA" id="ARBA00023015"/>
    </source>
</evidence>
<name>A0A9W6CKC8_XANFL</name>
<dbReference type="Gene3D" id="1.10.10.60">
    <property type="entry name" value="Homeodomain-like"/>
    <property type="match status" value="1"/>
</dbReference>
<accession>A0A9W6CKC8</accession>
<evidence type="ECO:0000256" key="5">
    <source>
        <dbReference type="PROSITE-ProRule" id="PRU00335"/>
    </source>
</evidence>
<keyword evidence="4" id="KW-0804">Transcription</keyword>
<dbReference type="AlphaFoldDB" id="A0A9W6CKC8"/>
<dbReference type="PROSITE" id="PS50977">
    <property type="entry name" value="HTH_TETR_2"/>
    <property type="match status" value="1"/>
</dbReference>
<evidence type="ECO:0000259" key="7">
    <source>
        <dbReference type="PROSITE" id="PS50977"/>
    </source>
</evidence>
<evidence type="ECO:0000313" key="8">
    <source>
        <dbReference type="EMBL" id="GLI24013.1"/>
    </source>
</evidence>
<evidence type="ECO:0000256" key="4">
    <source>
        <dbReference type="ARBA" id="ARBA00023163"/>
    </source>
</evidence>
<keyword evidence="1" id="KW-0678">Repressor</keyword>
<sequence length="216" mass="23361">MSRPMPETALREAAAPRPDHKQEQRKRILDAAMVCFGRDGFHGASMQKICAEAGMSPGALYRYFPSKESLIAAIVEGERAERLGMFDMITKAPSVLGALASCLGALLTEDNIASARLGPEIMAEAIRNADLREAVEPCEAETSTLLAQALATAVKQGEIDPALDLDTVCILIQLIGDGVLLHHQLHPEWKLDARMPAIEAMVRRMLAPAQPKAVPE</sequence>
<dbReference type="Proteomes" id="UP001144397">
    <property type="component" value="Unassembled WGS sequence"/>
</dbReference>
<dbReference type="Pfam" id="PF13977">
    <property type="entry name" value="TetR_C_6"/>
    <property type="match status" value="1"/>
</dbReference>
<feature type="domain" description="HTH tetR-type" evidence="7">
    <location>
        <begin position="22"/>
        <end position="82"/>
    </location>
</feature>
<reference evidence="8" key="1">
    <citation type="submission" date="2022-12" db="EMBL/GenBank/DDBJ databases">
        <title>Reference genome sequencing for broad-spectrum identification of bacterial and archaeal isolates by mass spectrometry.</title>
        <authorList>
            <person name="Sekiguchi Y."/>
            <person name="Tourlousse D.M."/>
        </authorList>
    </citation>
    <scope>NUCLEOTIDE SEQUENCE</scope>
    <source>
        <strain evidence="8">301</strain>
    </source>
</reference>
<evidence type="ECO:0000256" key="6">
    <source>
        <dbReference type="SAM" id="MobiDB-lite"/>
    </source>
</evidence>
<keyword evidence="2" id="KW-0805">Transcription regulation</keyword>
<gene>
    <name evidence="8" type="ORF">XFLAVUS301_36870</name>
</gene>
<comment type="caution">
    <text evidence="8">The sequence shown here is derived from an EMBL/GenBank/DDBJ whole genome shotgun (WGS) entry which is preliminary data.</text>
</comment>
<dbReference type="EMBL" id="BSDO01000006">
    <property type="protein sequence ID" value="GLI24013.1"/>
    <property type="molecule type" value="Genomic_DNA"/>
</dbReference>
<evidence type="ECO:0000313" key="9">
    <source>
        <dbReference type="Proteomes" id="UP001144397"/>
    </source>
</evidence>
<proteinExistence type="predicted"/>
<dbReference type="PANTHER" id="PTHR30055:SF226">
    <property type="entry name" value="HTH-TYPE TRANSCRIPTIONAL REGULATOR PKSA"/>
    <property type="match status" value="1"/>
</dbReference>
<evidence type="ECO:0000256" key="1">
    <source>
        <dbReference type="ARBA" id="ARBA00022491"/>
    </source>
</evidence>
<feature type="DNA-binding region" description="H-T-H motif" evidence="5">
    <location>
        <begin position="45"/>
        <end position="64"/>
    </location>
</feature>
<dbReference type="Pfam" id="PF00440">
    <property type="entry name" value="TetR_N"/>
    <property type="match status" value="1"/>
</dbReference>
<dbReference type="InterPro" id="IPR009057">
    <property type="entry name" value="Homeodomain-like_sf"/>
</dbReference>
<dbReference type="PANTHER" id="PTHR30055">
    <property type="entry name" value="HTH-TYPE TRANSCRIPTIONAL REGULATOR RUTR"/>
    <property type="match status" value="1"/>
</dbReference>
<organism evidence="8 9">
    <name type="scientific">Xanthobacter flavus</name>
    <dbReference type="NCBI Taxonomy" id="281"/>
    <lineage>
        <taxon>Bacteria</taxon>
        <taxon>Pseudomonadati</taxon>
        <taxon>Pseudomonadota</taxon>
        <taxon>Alphaproteobacteria</taxon>
        <taxon>Hyphomicrobiales</taxon>
        <taxon>Xanthobacteraceae</taxon>
        <taxon>Xanthobacter</taxon>
    </lineage>
</organism>
<dbReference type="InterPro" id="IPR050109">
    <property type="entry name" value="HTH-type_TetR-like_transc_reg"/>
</dbReference>
<dbReference type="GO" id="GO:0000976">
    <property type="term" value="F:transcription cis-regulatory region binding"/>
    <property type="evidence" value="ECO:0007669"/>
    <property type="project" value="TreeGrafter"/>
</dbReference>